<proteinExistence type="predicted"/>
<name>A0A6A6C5W2_ZASCE</name>
<evidence type="ECO:0000313" key="2">
    <source>
        <dbReference type="EMBL" id="KAF2161648.1"/>
    </source>
</evidence>
<feature type="region of interest" description="Disordered" evidence="1">
    <location>
        <begin position="54"/>
        <end position="75"/>
    </location>
</feature>
<feature type="compositionally biased region" description="Polar residues" evidence="1">
    <location>
        <begin position="158"/>
        <end position="175"/>
    </location>
</feature>
<sequence>MPEQHSHINLPSLHAASKNLNHMLHRHSPTSSPAHIGTASKANQIFHDEVRARHIQDQDRSSRFVDQSESDAEMRPPRYGQVVDEHLNQTRHVRKGEMLESNTQDPSTSSLVVDHSTSKARPPPRYSQVIDKRAQRHGSGRGKHDVRGEENLARQVQEGYNSSLAVNDSISSPGSTRRTRPQTHHPRRRDEALGRQIQDQYNSSLLVNNSISTSTSTSHPKPKPPINQRRSGPQTHHPRRDEALPRQHQNEPNSSVAITQHTTPNPQYISSSPPPTYLTHTLFNPPPSYHLQPGHHTPYTILVDEGDDIYPWTGPETKTSRKEENRKKKPQIRAKDHEGALRWLACRRGLGGS</sequence>
<dbReference type="EMBL" id="ML993618">
    <property type="protein sequence ID" value="KAF2161648.1"/>
    <property type="molecule type" value="Genomic_DNA"/>
</dbReference>
<reference evidence="2" key="1">
    <citation type="journal article" date="2020" name="Stud. Mycol.">
        <title>101 Dothideomycetes genomes: a test case for predicting lifestyles and emergence of pathogens.</title>
        <authorList>
            <person name="Haridas S."/>
            <person name="Albert R."/>
            <person name="Binder M."/>
            <person name="Bloem J."/>
            <person name="Labutti K."/>
            <person name="Salamov A."/>
            <person name="Andreopoulos B."/>
            <person name="Baker S."/>
            <person name="Barry K."/>
            <person name="Bills G."/>
            <person name="Bluhm B."/>
            <person name="Cannon C."/>
            <person name="Castanera R."/>
            <person name="Culley D."/>
            <person name="Daum C."/>
            <person name="Ezra D."/>
            <person name="Gonzalez J."/>
            <person name="Henrissat B."/>
            <person name="Kuo A."/>
            <person name="Liang C."/>
            <person name="Lipzen A."/>
            <person name="Lutzoni F."/>
            <person name="Magnuson J."/>
            <person name="Mondo S."/>
            <person name="Nolan M."/>
            <person name="Ohm R."/>
            <person name="Pangilinan J."/>
            <person name="Park H.-J."/>
            <person name="Ramirez L."/>
            <person name="Alfaro M."/>
            <person name="Sun H."/>
            <person name="Tritt A."/>
            <person name="Yoshinaga Y."/>
            <person name="Zwiers L.-H."/>
            <person name="Turgeon B."/>
            <person name="Goodwin S."/>
            <person name="Spatafora J."/>
            <person name="Crous P."/>
            <person name="Grigoriev I."/>
        </authorList>
    </citation>
    <scope>NUCLEOTIDE SEQUENCE</scope>
    <source>
        <strain evidence="2">ATCC 36951</strain>
    </source>
</reference>
<feature type="compositionally biased region" description="Polar residues" evidence="1">
    <location>
        <begin position="100"/>
        <end position="111"/>
    </location>
</feature>
<accession>A0A6A6C5W2</accession>
<gene>
    <name evidence="2" type="ORF">M409DRAFT_28043</name>
</gene>
<dbReference type="AlphaFoldDB" id="A0A6A6C5W2"/>
<feature type="compositionally biased region" description="Basic and acidic residues" evidence="1">
    <location>
        <begin position="142"/>
        <end position="152"/>
    </location>
</feature>
<dbReference type="Proteomes" id="UP000799537">
    <property type="component" value="Unassembled WGS sequence"/>
</dbReference>
<evidence type="ECO:0000256" key="1">
    <source>
        <dbReference type="SAM" id="MobiDB-lite"/>
    </source>
</evidence>
<feature type="compositionally biased region" description="Basic and acidic residues" evidence="1">
    <location>
        <begin position="54"/>
        <end position="63"/>
    </location>
</feature>
<protein>
    <submittedName>
        <fullName evidence="2">Uncharacterized protein</fullName>
    </submittedName>
</protein>
<dbReference type="RefSeq" id="XP_033662537.1">
    <property type="nucleotide sequence ID" value="XM_033808849.1"/>
</dbReference>
<feature type="compositionally biased region" description="Low complexity" evidence="1">
    <location>
        <begin position="202"/>
        <end position="218"/>
    </location>
</feature>
<feature type="compositionally biased region" description="Basic residues" evidence="1">
    <location>
        <begin position="177"/>
        <end position="187"/>
    </location>
</feature>
<feature type="region of interest" description="Disordered" evidence="1">
    <location>
        <begin position="95"/>
        <end position="295"/>
    </location>
</feature>
<keyword evidence="3" id="KW-1185">Reference proteome</keyword>
<feature type="region of interest" description="Disordered" evidence="1">
    <location>
        <begin position="310"/>
        <end position="338"/>
    </location>
</feature>
<feature type="compositionally biased region" description="Basic and acidic residues" evidence="1">
    <location>
        <begin position="239"/>
        <end position="249"/>
    </location>
</feature>
<dbReference type="GeneID" id="54562121"/>
<evidence type="ECO:0000313" key="3">
    <source>
        <dbReference type="Proteomes" id="UP000799537"/>
    </source>
</evidence>
<organism evidence="2 3">
    <name type="scientific">Zasmidium cellare ATCC 36951</name>
    <dbReference type="NCBI Taxonomy" id="1080233"/>
    <lineage>
        <taxon>Eukaryota</taxon>
        <taxon>Fungi</taxon>
        <taxon>Dikarya</taxon>
        <taxon>Ascomycota</taxon>
        <taxon>Pezizomycotina</taxon>
        <taxon>Dothideomycetes</taxon>
        <taxon>Dothideomycetidae</taxon>
        <taxon>Mycosphaerellales</taxon>
        <taxon>Mycosphaerellaceae</taxon>
        <taxon>Zasmidium</taxon>
    </lineage>
</organism>
<feature type="compositionally biased region" description="Polar residues" evidence="1">
    <location>
        <begin position="250"/>
        <end position="271"/>
    </location>
</feature>